<proteinExistence type="predicted"/>
<keyword evidence="3" id="KW-1185">Reference proteome</keyword>
<protein>
    <submittedName>
        <fullName evidence="2">Uncharacterized protein</fullName>
    </submittedName>
</protein>
<gene>
    <name evidence="2" type="ORF">DSTB1V02_LOCUS10559</name>
</gene>
<feature type="region of interest" description="Disordered" evidence="1">
    <location>
        <begin position="584"/>
        <end position="610"/>
    </location>
</feature>
<organism evidence="2">
    <name type="scientific">Darwinula stevensoni</name>
    <dbReference type="NCBI Taxonomy" id="69355"/>
    <lineage>
        <taxon>Eukaryota</taxon>
        <taxon>Metazoa</taxon>
        <taxon>Ecdysozoa</taxon>
        <taxon>Arthropoda</taxon>
        <taxon>Crustacea</taxon>
        <taxon>Oligostraca</taxon>
        <taxon>Ostracoda</taxon>
        <taxon>Podocopa</taxon>
        <taxon>Podocopida</taxon>
        <taxon>Darwinulocopina</taxon>
        <taxon>Darwinuloidea</taxon>
        <taxon>Darwinulidae</taxon>
        <taxon>Darwinula</taxon>
    </lineage>
</organism>
<evidence type="ECO:0000256" key="1">
    <source>
        <dbReference type="SAM" id="MobiDB-lite"/>
    </source>
</evidence>
<feature type="compositionally biased region" description="Polar residues" evidence="1">
    <location>
        <begin position="207"/>
        <end position="217"/>
    </location>
</feature>
<dbReference type="Proteomes" id="UP000677054">
    <property type="component" value="Unassembled WGS sequence"/>
</dbReference>
<feature type="compositionally biased region" description="Pro residues" evidence="1">
    <location>
        <begin position="589"/>
        <end position="600"/>
    </location>
</feature>
<dbReference type="OrthoDB" id="8194213at2759"/>
<dbReference type="EMBL" id="LR902591">
    <property type="protein sequence ID" value="CAD7250790.1"/>
    <property type="molecule type" value="Genomic_DNA"/>
</dbReference>
<reference evidence="2" key="1">
    <citation type="submission" date="2020-11" db="EMBL/GenBank/DDBJ databases">
        <authorList>
            <person name="Tran Van P."/>
        </authorList>
    </citation>
    <scope>NUCLEOTIDE SEQUENCE</scope>
</reference>
<dbReference type="PANTHER" id="PTHR34415:SF1">
    <property type="entry name" value="INTEGRASE CATALYTIC DOMAIN-CONTAINING PROTEIN"/>
    <property type="match status" value="1"/>
</dbReference>
<dbReference type="PANTHER" id="PTHR34415">
    <property type="entry name" value="INTEGRASE CATALYTIC DOMAIN-CONTAINING PROTEIN"/>
    <property type="match status" value="1"/>
</dbReference>
<dbReference type="AlphaFoldDB" id="A0A7R9AAX2"/>
<accession>A0A7R9AAX2</accession>
<dbReference type="EMBL" id="CAJPEV010003074">
    <property type="protein sequence ID" value="CAG0898843.1"/>
    <property type="molecule type" value="Genomic_DNA"/>
</dbReference>
<name>A0A7R9AAX2_9CRUS</name>
<evidence type="ECO:0000313" key="2">
    <source>
        <dbReference type="EMBL" id="CAD7250790.1"/>
    </source>
</evidence>
<feature type="region of interest" description="Disordered" evidence="1">
    <location>
        <begin position="207"/>
        <end position="227"/>
    </location>
</feature>
<evidence type="ECO:0000313" key="3">
    <source>
        <dbReference type="Proteomes" id="UP000677054"/>
    </source>
</evidence>
<sequence length="610" mass="68001">MFLAASRAPHLIRIVFLSKFRDFWAKNRDQPLRNSSSRVLSKEVRHFRVGESLGLRDTGSNRNTKPEYNTDGSHELTVTVTAQPPPPKAEHRMTGNQQFIMSDGGESWKSYDQRHKDHEDMLPVGMQELLDVPTTSGANGEVGGTANPIQAGSIQMSPQQQYQLVSSVIWQGSNALIVQDGRLQVNGSENGGAMYTAIPVQAQAVPTSQPSATSIPNEKSKLKASRKKKTVSELKAEGFDPCKLEDNPAQVEERFGRGCECQEENCFRGLNADFVYRHRLNIAELSKAEHDMYLMGVTMACLQNPEETVRHKERKRLRAQYVFHGKKVCLDAFLYLENTTHYQVKRIRKHVMTHGVTARVHGNHGKKPHNTFSLDSYQHATAFLQTYIQRHLPPGRAPVTPKSKLKGKLSPIYLPSDITRKKIHAAYKEYCEHFEPAVKVMGYSTFRYFMKDQFPHVRFLRLEPTAKRDVDPGGKAKQNSNDVKADSNPIDASVPSDPVGTNSFVAQTNYVMAAVTAPAVTQNVASLTPATNVAPTLYTYTATPLTGHTYVLTPVPPAAAAPLHPPPPYSSCQIPEQTDPILEHLPPMRTTPPLRPPTPPTRTQDAQTWM</sequence>
<feature type="region of interest" description="Disordered" evidence="1">
    <location>
        <begin position="467"/>
        <end position="499"/>
    </location>
</feature>